<gene>
    <name evidence="4" type="ORF">XINFAN_02605</name>
</gene>
<dbReference type="EMBL" id="UXAW01000081">
    <property type="protein sequence ID" value="VDC30618.1"/>
    <property type="molecule type" value="Genomic_DNA"/>
</dbReference>
<dbReference type="Gene3D" id="2.40.30.70">
    <property type="entry name" value="YaeB-like"/>
    <property type="match status" value="1"/>
</dbReference>
<evidence type="ECO:0000313" key="4">
    <source>
        <dbReference type="EMBL" id="VDC30618.1"/>
    </source>
</evidence>
<dbReference type="InterPro" id="IPR023370">
    <property type="entry name" value="TrmO-like_N"/>
</dbReference>
<sequence>MTETLTDPLRPHEEAVALPGAFDAGLWFIGRIRTPWQQRSDCPRRGDIGNGPPCRIEIDDRWAAALEGIGRHQNLQVLYWMHLSRRDAVRQNPAFADSSVGTFAIRSPLRPNPVASSVVRLLAVEGSVLIVRGLDCVDGTPLIDLKPEFGALWCDPSPQPR</sequence>
<dbReference type="Proteomes" id="UP000277498">
    <property type="component" value="Unassembled WGS sequence"/>
</dbReference>
<reference evidence="4 5" key="1">
    <citation type="submission" date="2018-11" db="EMBL/GenBank/DDBJ databases">
        <authorList>
            <person name="Criscuolo A."/>
        </authorList>
    </citation>
    <scope>NUCLEOTIDE SEQUENCE [LARGE SCALE GENOMIC DNA]</scope>
    <source>
        <strain evidence="4">ACIP111625</strain>
    </source>
</reference>
<proteinExistence type="inferred from homology"/>
<comment type="similarity">
    <text evidence="2">Belongs to the tRNA methyltransferase O family.</text>
</comment>
<dbReference type="CDD" id="cd09281">
    <property type="entry name" value="UPF0066"/>
    <property type="match status" value="1"/>
</dbReference>
<keyword evidence="5" id="KW-1185">Reference proteome</keyword>
<dbReference type="Pfam" id="PF01980">
    <property type="entry name" value="TrmO_N"/>
    <property type="match status" value="1"/>
</dbReference>
<evidence type="ECO:0000256" key="1">
    <source>
        <dbReference type="ARBA" id="ARBA00022691"/>
    </source>
</evidence>
<name>A0A3P5X7J2_9RHOB</name>
<feature type="domain" description="TsaA-like" evidence="3">
    <location>
        <begin position="26"/>
        <end position="157"/>
    </location>
</feature>
<evidence type="ECO:0000256" key="2">
    <source>
        <dbReference type="ARBA" id="ARBA00033753"/>
    </source>
</evidence>
<accession>A0A3P5X7J2</accession>
<dbReference type="InterPro" id="IPR036414">
    <property type="entry name" value="YaeB_N_sf"/>
</dbReference>
<organism evidence="4 5">
    <name type="scientific">Pseudogemmobacter humi</name>
    <dbReference type="NCBI Taxonomy" id="2483812"/>
    <lineage>
        <taxon>Bacteria</taxon>
        <taxon>Pseudomonadati</taxon>
        <taxon>Pseudomonadota</taxon>
        <taxon>Alphaproteobacteria</taxon>
        <taxon>Rhodobacterales</taxon>
        <taxon>Paracoccaceae</taxon>
        <taxon>Pseudogemmobacter</taxon>
    </lineage>
</organism>
<keyword evidence="1" id="KW-0949">S-adenosyl-L-methionine</keyword>
<dbReference type="OrthoDB" id="9804309at2"/>
<dbReference type="PROSITE" id="PS51668">
    <property type="entry name" value="TSAA_2"/>
    <property type="match status" value="1"/>
</dbReference>
<dbReference type="RefSeq" id="WP_124087341.1">
    <property type="nucleotide sequence ID" value="NZ_UXAW01000081.1"/>
</dbReference>
<protein>
    <submittedName>
        <fullName evidence="4">S-adenosyl-L-methionine-binding protein</fullName>
    </submittedName>
</protein>
<dbReference type="InterPro" id="IPR036413">
    <property type="entry name" value="YaeB-like_sf"/>
</dbReference>
<evidence type="ECO:0000259" key="3">
    <source>
        <dbReference type="PROSITE" id="PS51668"/>
    </source>
</evidence>
<dbReference type="PANTHER" id="PTHR12818:SF0">
    <property type="entry name" value="TRNA (ADENINE(37)-N6)-METHYLTRANSFERASE"/>
    <property type="match status" value="1"/>
</dbReference>
<dbReference type="SUPFAM" id="SSF118196">
    <property type="entry name" value="YaeB-like"/>
    <property type="match status" value="1"/>
</dbReference>
<dbReference type="AlphaFoldDB" id="A0A3P5X7J2"/>
<dbReference type="InterPro" id="IPR040372">
    <property type="entry name" value="YaeB-like"/>
</dbReference>
<evidence type="ECO:0000313" key="5">
    <source>
        <dbReference type="Proteomes" id="UP000277498"/>
    </source>
</evidence>
<dbReference type="PANTHER" id="PTHR12818">
    <property type="entry name" value="TRNA (ADENINE(37)-N6)-METHYLTRANSFERASE"/>
    <property type="match status" value="1"/>
</dbReference>